<evidence type="ECO:0008006" key="3">
    <source>
        <dbReference type="Google" id="ProtNLM"/>
    </source>
</evidence>
<dbReference type="Proteomes" id="UP000198972">
    <property type="component" value="Unassembled WGS sequence"/>
</dbReference>
<dbReference type="EMBL" id="FNBG01000019">
    <property type="protein sequence ID" value="SDF88227.1"/>
    <property type="molecule type" value="Genomic_DNA"/>
</dbReference>
<reference evidence="1 2" key="1">
    <citation type="submission" date="2016-10" db="EMBL/GenBank/DDBJ databases">
        <authorList>
            <person name="de Groot N.N."/>
        </authorList>
    </citation>
    <scope>NUCLEOTIDE SEQUENCE [LARGE SCALE GENOMIC DNA]</scope>
    <source>
        <strain evidence="1 2">DSM 28129</strain>
    </source>
</reference>
<proteinExistence type="predicted"/>
<keyword evidence="2" id="KW-1185">Reference proteome</keyword>
<dbReference type="OrthoDB" id="9782846at2"/>
<dbReference type="AlphaFoldDB" id="A0A1G7PPL8"/>
<sequence length="65" mass="7398">MEAFYTLNPDINRILIDYASFPDRFYTNISGIINSELRAVTVGAKTLDEAMVSMQERGQLLLDKK</sequence>
<evidence type="ECO:0000313" key="1">
    <source>
        <dbReference type="EMBL" id="SDF88227.1"/>
    </source>
</evidence>
<protein>
    <recommendedName>
        <fullName evidence="3">Multiple sugar transport system substrate-binding protein</fullName>
    </recommendedName>
</protein>
<dbReference type="STRING" id="670482.SAMN04488542_11963"/>
<dbReference type="RefSeq" id="WP_091232635.1">
    <property type="nucleotide sequence ID" value="NZ_FNBG01000019.1"/>
</dbReference>
<organism evidence="1 2">
    <name type="scientific">Fontibacillus panacisegetis</name>
    <dbReference type="NCBI Taxonomy" id="670482"/>
    <lineage>
        <taxon>Bacteria</taxon>
        <taxon>Bacillati</taxon>
        <taxon>Bacillota</taxon>
        <taxon>Bacilli</taxon>
        <taxon>Bacillales</taxon>
        <taxon>Paenibacillaceae</taxon>
        <taxon>Fontibacillus</taxon>
    </lineage>
</organism>
<accession>A0A1G7PPL8</accession>
<gene>
    <name evidence="1" type="ORF">SAMN04488542_11963</name>
</gene>
<evidence type="ECO:0000313" key="2">
    <source>
        <dbReference type="Proteomes" id="UP000198972"/>
    </source>
</evidence>
<name>A0A1G7PPL8_9BACL</name>